<sequence>MKLLWNKQQDGWHLQSLSVKNKTGWTNLDGVNGEYTLLYTAGAPDSIVPVTYSATGQQTPFPEEQYRYIIPLWKEAIKPVPMNTAGTALHFYPAVAKQQEDNIGFSSESREAVIKTDWRFDKAYTNDILVTMSLEAKQDGFFSLATPCLSVAHNNQFNWAAIPGYFQGKAIEEDLVKAYAYGQGIPAKPVIVRERAASTLSPLVTDKQGVTVAVIPEPGIGRNPWAHDVVTQSEWLLGLSLMNRKGNISPTLYHPVLGHKGSFLRKGEKRSFTFRYTVKAADWYPVYKHAAEDIYRLKEFLHLKQTKQSLTNRVLSMHGYVTDDSTSKWEIEQYKGMEIGAQQYLGGVYGSEKDAVKNSDYGAMWMMAAMMQDSLLQQTRLPFARNFKLAQQALQHDFFNGAAAGQYYLTKSKRFTEEWGPYVEPIGTTYYMMLDIGNVLLFEPGDTALRNELRMAADKLLAWMKPAGNWAVAYDHTSTKELFTDVEDLRPTFYGLLVAYQLLGDKKYLTAACKGADWYIAHAVNEGHFLGVCGDTRFVPDFATGQSVQALLDLFRITADRKYYSAAIDAAKIYTTSIYTHPIPSLLEKKVNGVNRKDWEISQVGLSFEHGGILGSANNHGPILLASHAGMFVRLFSLTGDSLFLDMARTAAWGRDAFVDPATSVASYYWNAMNRGAGPFPHHAWWQVGWIVDYLMSEAELRSNGQVQFPRGFITPKVGPHQTYGFKEGTVFGTKAKLLLKSKMVKIDNEYIDYYAAINEKQGKLFIILLNNDDEGQHLTISLNVAEVLKGAVIRPQKTVLRTAAGKTSGLGNTNQWKLSLPAYGMNVLEINYR</sequence>
<accession>A0A4V1MAY4</accession>
<proteinExistence type="predicted"/>
<organism evidence="1 2">
    <name type="scientific">Filimonas effusa</name>
    <dbReference type="NCBI Taxonomy" id="2508721"/>
    <lineage>
        <taxon>Bacteria</taxon>
        <taxon>Pseudomonadati</taxon>
        <taxon>Bacteroidota</taxon>
        <taxon>Chitinophagia</taxon>
        <taxon>Chitinophagales</taxon>
        <taxon>Chitinophagaceae</taxon>
        <taxon>Filimonas</taxon>
    </lineage>
</organism>
<protein>
    <submittedName>
        <fullName evidence="1">Glycerophosphoryl diester phosphodiesterase</fullName>
    </submittedName>
</protein>
<dbReference type="EMBL" id="SDHZ01000001">
    <property type="protein sequence ID" value="RXK87486.1"/>
    <property type="molecule type" value="Genomic_DNA"/>
</dbReference>
<dbReference type="SUPFAM" id="SSF48208">
    <property type="entry name" value="Six-hairpin glycosidases"/>
    <property type="match status" value="1"/>
</dbReference>
<keyword evidence="2" id="KW-1185">Reference proteome</keyword>
<name>A0A4V1MAY4_9BACT</name>
<evidence type="ECO:0000313" key="1">
    <source>
        <dbReference type="EMBL" id="RXK87486.1"/>
    </source>
</evidence>
<dbReference type="InterPro" id="IPR008928">
    <property type="entry name" value="6-hairpin_glycosidase_sf"/>
</dbReference>
<dbReference type="OrthoDB" id="628098at2"/>
<comment type="caution">
    <text evidence="1">The sequence shown here is derived from an EMBL/GenBank/DDBJ whole genome shotgun (WGS) entry which is preliminary data.</text>
</comment>
<reference evidence="1 2" key="1">
    <citation type="submission" date="2019-01" db="EMBL/GenBank/DDBJ databases">
        <title>Filimonas sp. strain TTM-71.</title>
        <authorList>
            <person name="Chen W.-M."/>
        </authorList>
    </citation>
    <scope>NUCLEOTIDE SEQUENCE [LARGE SCALE GENOMIC DNA]</scope>
    <source>
        <strain evidence="1 2">TTM-71</strain>
    </source>
</reference>
<dbReference type="Proteomes" id="UP000290545">
    <property type="component" value="Unassembled WGS sequence"/>
</dbReference>
<dbReference type="AlphaFoldDB" id="A0A4V1MAY4"/>
<evidence type="ECO:0000313" key="2">
    <source>
        <dbReference type="Proteomes" id="UP000290545"/>
    </source>
</evidence>
<gene>
    <name evidence="1" type="ORF">ESB13_09325</name>
</gene>
<dbReference type="GO" id="GO:0005975">
    <property type="term" value="P:carbohydrate metabolic process"/>
    <property type="evidence" value="ECO:0007669"/>
    <property type="project" value="InterPro"/>
</dbReference>